<dbReference type="GO" id="GO:0008234">
    <property type="term" value="F:cysteine-type peptidase activity"/>
    <property type="evidence" value="ECO:0007669"/>
    <property type="project" value="InterPro"/>
</dbReference>
<evidence type="ECO:0000313" key="4">
    <source>
        <dbReference type="EMBL" id="CAF2133588.1"/>
    </source>
</evidence>
<comment type="caution">
    <text evidence="2">The sequence shown here is derived from an EMBL/GenBank/DDBJ whole genome shotgun (WGS) entry which is preliminary data.</text>
</comment>
<evidence type="ECO:0000313" key="3">
    <source>
        <dbReference type="EMBL" id="CAF2039784.1"/>
    </source>
</evidence>
<evidence type="ECO:0000313" key="8">
    <source>
        <dbReference type="Proteomes" id="UP000663834"/>
    </source>
</evidence>
<feature type="domain" description="Peptidase C1A papain C-terminal" evidence="1">
    <location>
        <begin position="50"/>
        <end position="264"/>
    </location>
</feature>
<dbReference type="Pfam" id="PF00112">
    <property type="entry name" value="Peptidase_C1"/>
    <property type="match status" value="1"/>
</dbReference>
<evidence type="ECO:0000313" key="6">
    <source>
        <dbReference type="EMBL" id="CAF4208957.1"/>
    </source>
</evidence>
<dbReference type="EMBL" id="CAJNOW010002637">
    <property type="protein sequence ID" value="CAF1359229.1"/>
    <property type="molecule type" value="Genomic_DNA"/>
</dbReference>
<dbReference type="Proteomes" id="UP000681720">
    <property type="component" value="Unassembled WGS sequence"/>
</dbReference>
<evidence type="ECO:0000313" key="2">
    <source>
        <dbReference type="EMBL" id="CAF1359229.1"/>
    </source>
</evidence>
<evidence type="ECO:0000259" key="1">
    <source>
        <dbReference type="SMART" id="SM00645"/>
    </source>
</evidence>
<dbReference type="Proteomes" id="UP000663856">
    <property type="component" value="Unassembled WGS sequence"/>
</dbReference>
<dbReference type="Proteomes" id="UP000676336">
    <property type="component" value="Unassembled WGS sequence"/>
</dbReference>
<dbReference type="PROSITE" id="PS00639">
    <property type="entry name" value="THIOL_PROTEASE_HIS"/>
    <property type="match status" value="1"/>
</dbReference>
<dbReference type="Proteomes" id="UP000663834">
    <property type="component" value="Unassembled WGS sequence"/>
</dbReference>
<dbReference type="EMBL" id="CAJNRE010004896">
    <property type="protein sequence ID" value="CAF2039784.1"/>
    <property type="molecule type" value="Genomic_DNA"/>
</dbReference>
<dbReference type="InterPro" id="IPR000668">
    <property type="entry name" value="Peptidase_C1A_C"/>
</dbReference>
<keyword evidence="9" id="KW-1185">Reference proteome</keyword>
<reference evidence="2" key="1">
    <citation type="submission" date="2021-02" db="EMBL/GenBank/DDBJ databases">
        <authorList>
            <person name="Nowell W R."/>
        </authorList>
    </citation>
    <scope>NUCLEOTIDE SEQUENCE</scope>
</reference>
<proteinExistence type="predicted"/>
<feature type="non-terminal residue" evidence="2">
    <location>
        <position position="1"/>
    </location>
</feature>
<sequence length="328" mass="37227">AHHLLVYYETKNYMGPKMSQRHFMHSYTSSNNSRSRVDRIQSKLIKEARLPSFVDLSPWMGPVKNQKDMNICVAIAFTAACEYMINRHTGEYIDLSCLFLNYNGRLVSSIALASLDIGSSVKDTAIGLAQFGICEEVIWRCNRRNLNRRPSGEAYARASQLAVIVRRVPPILADMKICLAKGIPFVASIILLESALYEAQERNGYISIPDSNDAGVRNAELGHAVLVVGYNDETQHFLIRNSWGPHWAIDGYCFIPYEYLLKPDLFLVAQGFWAVVNISPRHRYPRPINKSILNNVKEPLTNYRHGPFIDQAAHRLRPSFTRGIPIVF</sequence>
<evidence type="ECO:0000313" key="7">
    <source>
        <dbReference type="EMBL" id="CAF4231316.1"/>
    </source>
</evidence>
<evidence type="ECO:0000313" key="5">
    <source>
        <dbReference type="EMBL" id="CAF3933016.1"/>
    </source>
</evidence>
<dbReference type="EMBL" id="CAJNRF010011636">
    <property type="protein sequence ID" value="CAF2133588.1"/>
    <property type="molecule type" value="Genomic_DNA"/>
</dbReference>
<dbReference type="CDD" id="cd02619">
    <property type="entry name" value="Peptidase_C1"/>
    <property type="match status" value="1"/>
</dbReference>
<gene>
    <name evidence="7" type="ORF">GIL414_LOCUS22855</name>
    <name evidence="2" type="ORF">KQP761_LOCUS7640</name>
    <name evidence="3" type="ORF">MBJ925_LOCUS11196</name>
    <name evidence="6" type="ORF">OVN521_LOCUS26811</name>
    <name evidence="5" type="ORF">SMN809_LOCUS8299</name>
    <name evidence="4" type="ORF">WKI299_LOCUS26730</name>
</gene>
<dbReference type="EMBL" id="CAJOBG010007174">
    <property type="protein sequence ID" value="CAF4208957.1"/>
    <property type="molecule type" value="Genomic_DNA"/>
</dbReference>
<dbReference type="Proteomes" id="UP000663824">
    <property type="component" value="Unassembled WGS sequence"/>
</dbReference>
<dbReference type="InterPro" id="IPR025660">
    <property type="entry name" value="Pept_his_AS"/>
</dbReference>
<evidence type="ECO:0000313" key="9">
    <source>
        <dbReference type="Proteomes" id="UP000663866"/>
    </source>
</evidence>
<dbReference type="Proteomes" id="UP000663866">
    <property type="component" value="Unassembled WGS sequence"/>
</dbReference>
<dbReference type="SMART" id="SM00645">
    <property type="entry name" value="Pept_C1"/>
    <property type="match status" value="1"/>
</dbReference>
<dbReference type="GO" id="GO:0006508">
    <property type="term" value="P:proteolysis"/>
    <property type="evidence" value="ECO:0007669"/>
    <property type="project" value="InterPro"/>
</dbReference>
<dbReference type="SUPFAM" id="SSF54001">
    <property type="entry name" value="Cysteine proteinases"/>
    <property type="match status" value="1"/>
</dbReference>
<dbReference type="OrthoDB" id="6286504at2759"/>
<dbReference type="InterPro" id="IPR038765">
    <property type="entry name" value="Papain-like_cys_pep_sf"/>
</dbReference>
<dbReference type="AlphaFoldDB" id="A0A815HVH7"/>
<dbReference type="EMBL" id="CAJOBJ010023772">
    <property type="protein sequence ID" value="CAF4231316.1"/>
    <property type="molecule type" value="Genomic_DNA"/>
</dbReference>
<protein>
    <recommendedName>
        <fullName evidence="1">Peptidase C1A papain C-terminal domain-containing protein</fullName>
    </recommendedName>
</protein>
<dbReference type="EMBL" id="CAJOBI010002532">
    <property type="protein sequence ID" value="CAF3933016.1"/>
    <property type="molecule type" value="Genomic_DNA"/>
</dbReference>
<name>A0A815HVH7_9BILA</name>
<dbReference type="Gene3D" id="3.90.70.10">
    <property type="entry name" value="Cysteine proteinases"/>
    <property type="match status" value="1"/>
</dbReference>
<accession>A0A815HVH7</accession>
<organism evidence="2 8">
    <name type="scientific">Rotaria magnacalcarata</name>
    <dbReference type="NCBI Taxonomy" id="392030"/>
    <lineage>
        <taxon>Eukaryota</taxon>
        <taxon>Metazoa</taxon>
        <taxon>Spiralia</taxon>
        <taxon>Gnathifera</taxon>
        <taxon>Rotifera</taxon>
        <taxon>Eurotatoria</taxon>
        <taxon>Bdelloidea</taxon>
        <taxon>Philodinida</taxon>
        <taxon>Philodinidae</taxon>
        <taxon>Rotaria</taxon>
    </lineage>
</organism>